<sequence>MADNLEDDTVMHPDDDAERTCDIPDVGTDNDATATTISEEEQKGESYDSESPSKNADIELEIVLWELGCHGSSTFPSEECAKDDGSSVHESRLSLSSRSATSGKCDSLAGPSEGKQAGPHFQVTDTVSISLVSIEDENEEVDPPPGTLVNVTILVPTHRRTQAFHVKRVEEFVGGERPSDNYSTSKTAEERRHDDSLSRWAPVNGIIIIKVFVPATDDTWKVRVPEDITLQRFTSKVLSKLGFHVAFNGSCFDGTEYYFRTDDVFRCWVSKRIRRGGRNLPIAAHVIDPPAPSRTRTEDARLFVVVRKPVANGKPGSAGRSIPLFRYRDSLDILLGRISDMILSPIGRYHRWRMS</sequence>
<organism evidence="2 3">
    <name type="scientific">Pisolithus microcarpus 441</name>
    <dbReference type="NCBI Taxonomy" id="765257"/>
    <lineage>
        <taxon>Eukaryota</taxon>
        <taxon>Fungi</taxon>
        <taxon>Dikarya</taxon>
        <taxon>Basidiomycota</taxon>
        <taxon>Agaricomycotina</taxon>
        <taxon>Agaricomycetes</taxon>
        <taxon>Agaricomycetidae</taxon>
        <taxon>Boletales</taxon>
        <taxon>Sclerodermatineae</taxon>
        <taxon>Pisolithaceae</taxon>
        <taxon>Pisolithus</taxon>
    </lineage>
</organism>
<feature type="compositionally biased region" description="Basic and acidic residues" evidence="1">
    <location>
        <begin position="9"/>
        <end position="22"/>
    </location>
</feature>
<dbReference type="OrthoDB" id="2667096at2759"/>
<evidence type="ECO:0000256" key="1">
    <source>
        <dbReference type="SAM" id="MobiDB-lite"/>
    </source>
</evidence>
<dbReference type="EMBL" id="KN833813">
    <property type="protein sequence ID" value="KIK18109.1"/>
    <property type="molecule type" value="Genomic_DNA"/>
</dbReference>
<feature type="region of interest" description="Disordered" evidence="1">
    <location>
        <begin position="76"/>
        <end position="120"/>
    </location>
</feature>
<proteinExistence type="predicted"/>
<reference evidence="2 3" key="1">
    <citation type="submission" date="2014-04" db="EMBL/GenBank/DDBJ databases">
        <authorList>
            <consortium name="DOE Joint Genome Institute"/>
            <person name="Kuo A."/>
            <person name="Kohler A."/>
            <person name="Costa M.D."/>
            <person name="Nagy L.G."/>
            <person name="Floudas D."/>
            <person name="Copeland A."/>
            <person name="Barry K.W."/>
            <person name="Cichocki N."/>
            <person name="Veneault-Fourrey C."/>
            <person name="LaButti K."/>
            <person name="Lindquist E.A."/>
            <person name="Lipzen A."/>
            <person name="Lundell T."/>
            <person name="Morin E."/>
            <person name="Murat C."/>
            <person name="Sun H."/>
            <person name="Tunlid A."/>
            <person name="Henrissat B."/>
            <person name="Grigoriev I.V."/>
            <person name="Hibbett D.S."/>
            <person name="Martin F."/>
            <person name="Nordberg H.P."/>
            <person name="Cantor M.N."/>
            <person name="Hua S.X."/>
        </authorList>
    </citation>
    <scope>NUCLEOTIDE SEQUENCE [LARGE SCALE GENOMIC DNA]</scope>
    <source>
        <strain evidence="2 3">441</strain>
    </source>
</reference>
<accession>A0A0C9YVW0</accession>
<dbReference type="AlphaFoldDB" id="A0A0C9YVW0"/>
<gene>
    <name evidence="2" type="ORF">PISMIDRAFT_684554</name>
</gene>
<dbReference type="Proteomes" id="UP000054018">
    <property type="component" value="Unassembled WGS sequence"/>
</dbReference>
<name>A0A0C9YVW0_9AGAM</name>
<protein>
    <submittedName>
        <fullName evidence="2">Uncharacterized protein</fullName>
    </submittedName>
</protein>
<feature type="region of interest" description="Disordered" evidence="1">
    <location>
        <begin position="175"/>
        <end position="195"/>
    </location>
</feature>
<dbReference type="HOGENOM" id="CLU_781013_0_0_1"/>
<feature type="compositionally biased region" description="Low complexity" evidence="1">
    <location>
        <begin position="93"/>
        <end position="102"/>
    </location>
</feature>
<evidence type="ECO:0000313" key="3">
    <source>
        <dbReference type="Proteomes" id="UP000054018"/>
    </source>
</evidence>
<feature type="compositionally biased region" description="Basic and acidic residues" evidence="1">
    <location>
        <begin position="79"/>
        <end position="92"/>
    </location>
</feature>
<evidence type="ECO:0000313" key="2">
    <source>
        <dbReference type="EMBL" id="KIK18109.1"/>
    </source>
</evidence>
<keyword evidence="3" id="KW-1185">Reference proteome</keyword>
<reference evidence="3" key="2">
    <citation type="submission" date="2015-01" db="EMBL/GenBank/DDBJ databases">
        <title>Evolutionary Origins and Diversification of the Mycorrhizal Mutualists.</title>
        <authorList>
            <consortium name="DOE Joint Genome Institute"/>
            <consortium name="Mycorrhizal Genomics Consortium"/>
            <person name="Kohler A."/>
            <person name="Kuo A."/>
            <person name="Nagy L.G."/>
            <person name="Floudas D."/>
            <person name="Copeland A."/>
            <person name="Barry K.W."/>
            <person name="Cichocki N."/>
            <person name="Veneault-Fourrey C."/>
            <person name="LaButti K."/>
            <person name="Lindquist E.A."/>
            <person name="Lipzen A."/>
            <person name="Lundell T."/>
            <person name="Morin E."/>
            <person name="Murat C."/>
            <person name="Riley R."/>
            <person name="Ohm R."/>
            <person name="Sun H."/>
            <person name="Tunlid A."/>
            <person name="Henrissat B."/>
            <person name="Grigoriev I.V."/>
            <person name="Hibbett D.S."/>
            <person name="Martin F."/>
        </authorList>
    </citation>
    <scope>NUCLEOTIDE SEQUENCE [LARGE SCALE GENOMIC DNA]</scope>
    <source>
        <strain evidence="3">441</strain>
    </source>
</reference>
<feature type="region of interest" description="Disordered" evidence="1">
    <location>
        <begin position="1"/>
        <end position="54"/>
    </location>
</feature>